<dbReference type="RefSeq" id="WP_003373492.1">
    <property type="nucleotide sequence ID" value="NZ_JACBBA010000001.1"/>
</dbReference>
<dbReference type="Proteomes" id="UP000486903">
    <property type="component" value="Unassembled WGS sequence"/>
</dbReference>
<proteinExistence type="predicted"/>
<protein>
    <submittedName>
        <fullName evidence="1">RNA polymerase subunit sigma-70</fullName>
    </submittedName>
</protein>
<dbReference type="InterPro" id="IPR013324">
    <property type="entry name" value="RNA_pol_sigma_r3/r4-like"/>
</dbReference>
<evidence type="ECO:0000313" key="2">
    <source>
        <dbReference type="Proteomes" id="UP000486903"/>
    </source>
</evidence>
<reference evidence="1 2" key="1">
    <citation type="submission" date="2019-04" db="EMBL/GenBank/DDBJ databases">
        <title>Genome sequencing of Clostridium botulinum Groups I-IV and Clostridium butyricum.</title>
        <authorList>
            <person name="Brunt J."/>
            <person name="Van Vliet A.H.M."/>
            <person name="Stringer S.C."/>
            <person name="Carter A.T."/>
            <person name="Peck M.W."/>
        </authorList>
    </citation>
    <scope>NUCLEOTIDE SEQUENCE [LARGE SCALE GENOMIC DNA]</scope>
    <source>
        <strain evidence="1 2">BL81</strain>
    </source>
</reference>
<dbReference type="EMBL" id="SXFB01000001">
    <property type="protein sequence ID" value="NFV24626.1"/>
    <property type="molecule type" value="Genomic_DNA"/>
</dbReference>
<organism evidence="1 2">
    <name type="scientific">Clostridium botulinum</name>
    <dbReference type="NCBI Taxonomy" id="1491"/>
    <lineage>
        <taxon>Bacteria</taxon>
        <taxon>Bacillati</taxon>
        <taxon>Bacillota</taxon>
        <taxon>Clostridia</taxon>
        <taxon>Eubacteriales</taxon>
        <taxon>Clostridiaceae</taxon>
        <taxon>Clostridium</taxon>
    </lineage>
</organism>
<name>A0A6B4JJ98_CLOBO</name>
<gene>
    <name evidence="1" type="ORF">FDG31_00315</name>
</gene>
<sequence>MGEIKNQLNLYRERVCKIDNKNLEIENLIINGVSDDDERIQEIKLDIKKLELKNKKIDNILSLLSTKDYKVISLIYLQGKEKAKVARELDRTKRQIDYSINKALKGISKDLVD</sequence>
<accession>A0A6B4JJ98</accession>
<dbReference type="AlphaFoldDB" id="A0A6B4JJ98"/>
<evidence type="ECO:0000313" key="1">
    <source>
        <dbReference type="EMBL" id="NFV24626.1"/>
    </source>
</evidence>
<dbReference type="SUPFAM" id="SSF88659">
    <property type="entry name" value="Sigma3 and sigma4 domains of RNA polymerase sigma factors"/>
    <property type="match status" value="1"/>
</dbReference>
<comment type="caution">
    <text evidence="1">The sequence shown here is derived from an EMBL/GenBank/DDBJ whole genome shotgun (WGS) entry which is preliminary data.</text>
</comment>